<protein>
    <submittedName>
        <fullName evidence="3">Tmv resistance protein n</fullName>
    </submittedName>
</protein>
<evidence type="ECO:0000313" key="3">
    <source>
        <dbReference type="EMBL" id="OIT05497.1"/>
    </source>
</evidence>
<sequence>MMQKSSSCFSSVQTFRWSYDVFLSFRGEDVRKIFVDHLYVATFKDDENLERGKSISPDLMRAIEESRISLVIFSKNYANSTWCLDELVKIMKCKNLKGQINCVFSLLRCKYNNSEETRNQLWRSI</sequence>
<dbReference type="EMBL" id="MJEQ01037184">
    <property type="protein sequence ID" value="OIT05497.1"/>
    <property type="molecule type" value="Genomic_DNA"/>
</dbReference>
<feature type="domain" description="TIR" evidence="2">
    <location>
        <begin position="17"/>
        <end position="125"/>
    </location>
</feature>
<dbReference type="OMA" id="AYANSTW"/>
<accession>A0A1J6JEM7</accession>
<dbReference type="InterPro" id="IPR000157">
    <property type="entry name" value="TIR_dom"/>
</dbReference>
<dbReference type="SMART" id="SM00255">
    <property type="entry name" value="TIR"/>
    <property type="match status" value="1"/>
</dbReference>
<comment type="caution">
    <text evidence="3">The sequence shown here is derived from an EMBL/GenBank/DDBJ whole genome shotgun (WGS) entry which is preliminary data.</text>
</comment>
<dbReference type="GO" id="GO:0007165">
    <property type="term" value="P:signal transduction"/>
    <property type="evidence" value="ECO:0007669"/>
    <property type="project" value="InterPro"/>
</dbReference>
<dbReference type="SMR" id="A0A1J6JEM7"/>
<dbReference type="Pfam" id="PF01582">
    <property type="entry name" value="TIR"/>
    <property type="match status" value="1"/>
</dbReference>
<organism evidence="3 4">
    <name type="scientific">Nicotiana attenuata</name>
    <name type="common">Coyote tobacco</name>
    <dbReference type="NCBI Taxonomy" id="49451"/>
    <lineage>
        <taxon>Eukaryota</taxon>
        <taxon>Viridiplantae</taxon>
        <taxon>Streptophyta</taxon>
        <taxon>Embryophyta</taxon>
        <taxon>Tracheophyta</taxon>
        <taxon>Spermatophyta</taxon>
        <taxon>Magnoliopsida</taxon>
        <taxon>eudicotyledons</taxon>
        <taxon>Gunneridae</taxon>
        <taxon>Pentapetalae</taxon>
        <taxon>asterids</taxon>
        <taxon>lamiids</taxon>
        <taxon>Solanales</taxon>
        <taxon>Solanaceae</taxon>
        <taxon>Nicotianoideae</taxon>
        <taxon>Nicotianeae</taxon>
        <taxon>Nicotiana</taxon>
    </lineage>
</organism>
<dbReference type="InterPro" id="IPR035897">
    <property type="entry name" value="Toll_tir_struct_dom_sf"/>
</dbReference>
<evidence type="ECO:0000259" key="2">
    <source>
        <dbReference type="PROSITE" id="PS50104"/>
    </source>
</evidence>
<dbReference type="PANTHER" id="PTHR32009:SF109">
    <property type="entry name" value="TOLL-INTERLEUKIN-RESISTANCE (TIR) DOMAIN FAMILY PROTEIN"/>
    <property type="match status" value="1"/>
</dbReference>
<gene>
    <name evidence="3" type="primary">N_28</name>
    <name evidence="3" type="ORF">A4A49_51361</name>
</gene>
<dbReference type="PANTHER" id="PTHR32009">
    <property type="entry name" value="TMV RESISTANCE PROTEIN N-LIKE"/>
    <property type="match status" value="1"/>
</dbReference>
<dbReference type="Proteomes" id="UP000187609">
    <property type="component" value="Unassembled WGS sequence"/>
</dbReference>
<dbReference type="PROSITE" id="PS50104">
    <property type="entry name" value="TIR"/>
    <property type="match status" value="1"/>
</dbReference>
<evidence type="ECO:0000313" key="4">
    <source>
        <dbReference type="Proteomes" id="UP000187609"/>
    </source>
</evidence>
<dbReference type="Gramene" id="OIT05497">
    <property type="protein sequence ID" value="OIT05497"/>
    <property type="gene ID" value="A4A49_51361"/>
</dbReference>
<dbReference type="SUPFAM" id="SSF52200">
    <property type="entry name" value="Toll/Interleukin receptor TIR domain"/>
    <property type="match status" value="1"/>
</dbReference>
<keyword evidence="4" id="KW-1185">Reference proteome</keyword>
<name>A0A1J6JEM7_NICAT</name>
<dbReference type="AlphaFoldDB" id="A0A1J6JEM7"/>
<keyword evidence="1" id="KW-0520">NAD</keyword>
<dbReference type="Gene3D" id="3.40.50.10140">
    <property type="entry name" value="Toll/interleukin-1 receptor homology (TIR) domain"/>
    <property type="match status" value="1"/>
</dbReference>
<evidence type="ECO:0000256" key="1">
    <source>
        <dbReference type="ARBA" id="ARBA00023027"/>
    </source>
</evidence>
<reference evidence="3" key="1">
    <citation type="submission" date="2016-11" db="EMBL/GenBank/DDBJ databases">
        <title>The genome of Nicotiana attenuata.</title>
        <authorList>
            <person name="Xu S."/>
            <person name="Brockmoeller T."/>
            <person name="Gaquerel E."/>
            <person name="Navarro A."/>
            <person name="Kuhl H."/>
            <person name="Gase K."/>
            <person name="Ling Z."/>
            <person name="Zhou W."/>
            <person name="Kreitzer C."/>
            <person name="Stanke M."/>
            <person name="Tang H."/>
            <person name="Lyons E."/>
            <person name="Pandey P."/>
            <person name="Pandey S.P."/>
            <person name="Timmermann B."/>
            <person name="Baldwin I.T."/>
        </authorList>
    </citation>
    <scope>NUCLEOTIDE SEQUENCE [LARGE SCALE GENOMIC DNA]</scope>
    <source>
        <strain evidence="3">UT</strain>
    </source>
</reference>
<proteinExistence type="predicted"/>